<dbReference type="Gene3D" id="3.40.50.1000">
    <property type="entry name" value="HAD superfamily/HAD-like"/>
    <property type="match status" value="1"/>
</dbReference>
<dbReference type="InterPro" id="IPR036412">
    <property type="entry name" value="HAD-like_sf"/>
</dbReference>
<dbReference type="SFLD" id="SFLDG01129">
    <property type="entry name" value="C1.5:_HAD__Beta-PGM__Phosphata"/>
    <property type="match status" value="1"/>
</dbReference>
<dbReference type="OrthoDB" id="40579at2759"/>
<evidence type="ECO:0000313" key="2">
    <source>
        <dbReference type="Proteomes" id="UP000518752"/>
    </source>
</evidence>
<dbReference type="InterPro" id="IPR051806">
    <property type="entry name" value="HAD-like_SPP"/>
</dbReference>
<dbReference type="NCBIfam" id="TIGR01509">
    <property type="entry name" value="HAD-SF-IA-v3"/>
    <property type="match status" value="1"/>
</dbReference>
<dbReference type="SFLD" id="SFLDS00003">
    <property type="entry name" value="Haloacid_Dehalogenase"/>
    <property type="match status" value="1"/>
</dbReference>
<reference evidence="1 2" key="1">
    <citation type="journal article" date="2020" name="ISME J.">
        <title>Uncovering the hidden diversity of litter-decomposition mechanisms in mushroom-forming fungi.</title>
        <authorList>
            <person name="Floudas D."/>
            <person name="Bentzer J."/>
            <person name="Ahren D."/>
            <person name="Johansson T."/>
            <person name="Persson P."/>
            <person name="Tunlid A."/>
        </authorList>
    </citation>
    <scope>NUCLEOTIDE SEQUENCE [LARGE SCALE GENOMIC DNA]</scope>
    <source>
        <strain evidence="1 2">CBS 406.79</strain>
    </source>
</reference>
<comment type="caution">
    <text evidence="1">The sequence shown here is derived from an EMBL/GenBank/DDBJ whole genome shotgun (WGS) entry which is preliminary data.</text>
</comment>
<dbReference type="Pfam" id="PF13419">
    <property type="entry name" value="HAD_2"/>
    <property type="match status" value="1"/>
</dbReference>
<dbReference type="SUPFAM" id="SSF56784">
    <property type="entry name" value="HAD-like"/>
    <property type="match status" value="1"/>
</dbReference>
<dbReference type="AlphaFoldDB" id="A0A8H5HZX2"/>
<organism evidence="1 2">
    <name type="scientific">Collybiopsis confluens</name>
    <dbReference type="NCBI Taxonomy" id="2823264"/>
    <lineage>
        <taxon>Eukaryota</taxon>
        <taxon>Fungi</taxon>
        <taxon>Dikarya</taxon>
        <taxon>Basidiomycota</taxon>
        <taxon>Agaricomycotina</taxon>
        <taxon>Agaricomycetes</taxon>
        <taxon>Agaricomycetidae</taxon>
        <taxon>Agaricales</taxon>
        <taxon>Marasmiineae</taxon>
        <taxon>Omphalotaceae</taxon>
        <taxon>Collybiopsis</taxon>
    </lineage>
</organism>
<dbReference type="InterPro" id="IPR023214">
    <property type="entry name" value="HAD_sf"/>
</dbReference>
<evidence type="ECO:0000313" key="1">
    <source>
        <dbReference type="EMBL" id="KAF5392583.1"/>
    </source>
</evidence>
<dbReference type="PANTHER" id="PTHR43481">
    <property type="entry name" value="FRUCTOSE-1-PHOSPHATE PHOSPHATASE"/>
    <property type="match status" value="1"/>
</dbReference>
<dbReference type="InterPro" id="IPR041492">
    <property type="entry name" value="HAD_2"/>
</dbReference>
<keyword evidence="2" id="KW-1185">Reference proteome</keyword>
<dbReference type="InterPro" id="IPR023198">
    <property type="entry name" value="PGP-like_dom2"/>
</dbReference>
<dbReference type="EMBL" id="JAACJN010000005">
    <property type="protein sequence ID" value="KAF5392583.1"/>
    <property type="molecule type" value="Genomic_DNA"/>
</dbReference>
<sequence>MSTPPPTSIGITAQAVLFDMDGTLIDSTPGLYKAWELFSIDYNLGDPAAIVHATHGQRLFDSLRDLCGIDDDSKLLVCPLCTFLTNLLTAAATPQSEIERFEDQVIRGGPIPLPGAIDLLSKVPYRSSSLTTPIRSFHNPAQLAQSGLDHRYFGTATRLYATRALERCHIPLPLLNIVTSDDVSQGKPHPEPYSTGASYCRVHPKHCLVVEDAVSGLKSGRAAGATTLAVCTSNSRPVLESSDPPPDFIISDLTRVQVRKVEQGLEFTLNLLE</sequence>
<dbReference type="PANTHER" id="PTHR43481:SF4">
    <property type="entry name" value="GLYCEROL-1-PHOSPHATE PHOSPHOHYDROLASE 1-RELATED"/>
    <property type="match status" value="1"/>
</dbReference>
<dbReference type="Gene3D" id="1.10.150.240">
    <property type="entry name" value="Putative phosphatase, domain 2"/>
    <property type="match status" value="1"/>
</dbReference>
<gene>
    <name evidence="1" type="ORF">D9757_002139</name>
</gene>
<accession>A0A8H5HZX2</accession>
<proteinExistence type="predicted"/>
<evidence type="ECO:0008006" key="3">
    <source>
        <dbReference type="Google" id="ProtNLM"/>
    </source>
</evidence>
<protein>
    <recommendedName>
        <fullName evidence="3">HAD-like protein</fullName>
    </recommendedName>
</protein>
<dbReference type="GO" id="GO:0050308">
    <property type="term" value="F:sugar-phosphatase activity"/>
    <property type="evidence" value="ECO:0007669"/>
    <property type="project" value="TreeGrafter"/>
</dbReference>
<dbReference type="Proteomes" id="UP000518752">
    <property type="component" value="Unassembled WGS sequence"/>
</dbReference>
<name>A0A8H5HZX2_9AGAR</name>
<dbReference type="InterPro" id="IPR006439">
    <property type="entry name" value="HAD-SF_hydro_IA"/>
</dbReference>